<dbReference type="RefSeq" id="WP_090933161.1">
    <property type="nucleotide sequence ID" value="NZ_FNDJ01000008.1"/>
</dbReference>
<protein>
    <submittedName>
        <fullName evidence="1">Uncharacterized protein</fullName>
    </submittedName>
</protein>
<gene>
    <name evidence="1" type="ORF">SAMN05421869_108211</name>
</gene>
<dbReference type="EMBL" id="FNDJ01000008">
    <property type="protein sequence ID" value="SDJ02871.1"/>
    <property type="molecule type" value="Genomic_DNA"/>
</dbReference>
<organism evidence="1 2">
    <name type="scientific">Nonomuraea jiangxiensis</name>
    <dbReference type="NCBI Taxonomy" id="633440"/>
    <lineage>
        <taxon>Bacteria</taxon>
        <taxon>Bacillati</taxon>
        <taxon>Actinomycetota</taxon>
        <taxon>Actinomycetes</taxon>
        <taxon>Streptosporangiales</taxon>
        <taxon>Streptosporangiaceae</taxon>
        <taxon>Nonomuraea</taxon>
    </lineage>
</organism>
<sequence>MLDAPKLLEGLSLGYAFHVQKLAGILDAQAKPAKKSSTSEAAVIGRKATLQALCLSGALTGGLWDSLGHTREHGTEYYIGRHVIGRYGTFGKPANQVHWFRQGLEAESPSACNTFTAPASKVK</sequence>
<dbReference type="STRING" id="633440.SAMN05421869_108211"/>
<keyword evidence="2" id="KW-1185">Reference proteome</keyword>
<evidence type="ECO:0000313" key="1">
    <source>
        <dbReference type="EMBL" id="SDJ02871.1"/>
    </source>
</evidence>
<dbReference type="AlphaFoldDB" id="A0A1G8QDV5"/>
<dbReference type="OrthoDB" id="9774900at2"/>
<dbReference type="Proteomes" id="UP000199202">
    <property type="component" value="Unassembled WGS sequence"/>
</dbReference>
<name>A0A1G8QDV5_9ACTN</name>
<reference evidence="1 2" key="1">
    <citation type="submission" date="2016-10" db="EMBL/GenBank/DDBJ databases">
        <authorList>
            <person name="de Groot N.N."/>
        </authorList>
    </citation>
    <scope>NUCLEOTIDE SEQUENCE [LARGE SCALE GENOMIC DNA]</scope>
    <source>
        <strain evidence="1 2">CGMCC 4.6533</strain>
    </source>
</reference>
<accession>A0A1G8QDV5</accession>
<proteinExistence type="predicted"/>
<evidence type="ECO:0000313" key="2">
    <source>
        <dbReference type="Proteomes" id="UP000199202"/>
    </source>
</evidence>